<gene>
    <name evidence="2" type="ORF">SAMN05877753_107214</name>
</gene>
<dbReference type="GO" id="GO:0016810">
    <property type="term" value="F:hydrolase activity, acting on carbon-nitrogen (but not peptide) bonds"/>
    <property type="evidence" value="ECO:0007669"/>
    <property type="project" value="InterPro"/>
</dbReference>
<protein>
    <submittedName>
        <fullName evidence="2">Probable sporulation protein (Polysaccharide deacetylase family)</fullName>
    </submittedName>
</protein>
<dbReference type="RefSeq" id="WP_097159636.1">
    <property type="nucleotide sequence ID" value="NZ_JBEPMQ010000007.1"/>
</dbReference>
<keyword evidence="3" id="KW-1185">Reference proteome</keyword>
<evidence type="ECO:0000259" key="1">
    <source>
        <dbReference type="PROSITE" id="PS51677"/>
    </source>
</evidence>
<dbReference type="InterPro" id="IPR050248">
    <property type="entry name" value="Polysacc_deacetylase_ArnD"/>
</dbReference>
<dbReference type="Proteomes" id="UP000219546">
    <property type="component" value="Unassembled WGS sequence"/>
</dbReference>
<dbReference type="Pfam" id="PF01522">
    <property type="entry name" value="Polysacc_deac_1"/>
    <property type="match status" value="1"/>
</dbReference>
<name>A0A285D376_9BACI</name>
<dbReference type="CDD" id="cd10950">
    <property type="entry name" value="CE4_BsYlxY_like"/>
    <property type="match status" value="1"/>
</dbReference>
<dbReference type="OrthoDB" id="9812065at2"/>
<dbReference type="PROSITE" id="PS51677">
    <property type="entry name" value="NODB"/>
    <property type="match status" value="1"/>
</dbReference>
<dbReference type="EMBL" id="OAOP01000007">
    <property type="protein sequence ID" value="SNX73776.1"/>
    <property type="molecule type" value="Genomic_DNA"/>
</dbReference>
<dbReference type="GO" id="GO:0005975">
    <property type="term" value="P:carbohydrate metabolic process"/>
    <property type="evidence" value="ECO:0007669"/>
    <property type="project" value="InterPro"/>
</dbReference>
<proteinExistence type="predicted"/>
<dbReference type="SUPFAM" id="SSF88713">
    <property type="entry name" value="Glycoside hydrolase/deacetylase"/>
    <property type="match status" value="1"/>
</dbReference>
<organism evidence="2 3">
    <name type="scientific">Bacillus oleivorans</name>
    <dbReference type="NCBI Taxonomy" id="1448271"/>
    <lineage>
        <taxon>Bacteria</taxon>
        <taxon>Bacillati</taxon>
        <taxon>Bacillota</taxon>
        <taxon>Bacilli</taxon>
        <taxon>Bacillales</taxon>
        <taxon>Bacillaceae</taxon>
        <taxon>Bacillus</taxon>
    </lineage>
</organism>
<dbReference type="PANTHER" id="PTHR10587:SF80">
    <property type="entry name" value="CHITOOLIGOSACCHARIDE DEACETYLASE"/>
    <property type="match status" value="1"/>
</dbReference>
<dbReference type="InterPro" id="IPR002509">
    <property type="entry name" value="NODB_dom"/>
</dbReference>
<accession>A0A285D376</accession>
<dbReference type="InterPro" id="IPR011330">
    <property type="entry name" value="Glyco_hydro/deAcase_b/a-brl"/>
</dbReference>
<dbReference type="PANTHER" id="PTHR10587">
    <property type="entry name" value="GLYCOSYL TRANSFERASE-RELATED"/>
    <property type="match status" value="1"/>
</dbReference>
<feature type="domain" description="NodB homology" evidence="1">
    <location>
        <begin position="125"/>
        <end position="301"/>
    </location>
</feature>
<dbReference type="AlphaFoldDB" id="A0A285D376"/>
<dbReference type="InterPro" id="IPR014228">
    <property type="entry name" value="Spore_polysacc_deacetyl_YlxY"/>
</dbReference>
<evidence type="ECO:0000313" key="2">
    <source>
        <dbReference type="EMBL" id="SNX73776.1"/>
    </source>
</evidence>
<reference evidence="2 3" key="1">
    <citation type="submission" date="2017-08" db="EMBL/GenBank/DDBJ databases">
        <authorList>
            <person name="de Groot N.N."/>
        </authorList>
    </citation>
    <scope>NUCLEOTIDE SEQUENCE [LARGE SCALE GENOMIC DNA]</scope>
    <source>
        <strain evidence="2 3">JC228</strain>
    </source>
</reference>
<sequence>MKRYVKWLLCVAIATLIIQNPWTSQYVSSLKQASVPVAKNMELYNQIQDYAQSVYIPPKDAKIDRVWKKTPGLNGLKVDIDASYQNMKKEGKFIENLLVYQQVPPNTHLRELPAEPIYKGHPDKPMVAFLVNVAWGEEYLLDILATLKKHNVKATFFLEGRWVQKNPDLAKMIAEGHHDIGNHSYSHPDLKTLPTGKTYDELKKTNEIIEATTGIKPVWFAPPSGAFRNETVEIARQLNMETVMWSVDSIDWQKPTKQVWLGRVLPKLHNGAMILMHPTESTRDSIETLIIEAKKRGYQIGTVSKLLSEERILSTKEEQRLSDHK</sequence>
<evidence type="ECO:0000313" key="3">
    <source>
        <dbReference type="Proteomes" id="UP000219546"/>
    </source>
</evidence>
<dbReference type="GO" id="GO:0016020">
    <property type="term" value="C:membrane"/>
    <property type="evidence" value="ECO:0007669"/>
    <property type="project" value="TreeGrafter"/>
</dbReference>
<dbReference type="NCBIfam" id="TIGR02873">
    <property type="entry name" value="spore_ylxY"/>
    <property type="match status" value="1"/>
</dbReference>
<dbReference type="Gene3D" id="3.20.20.370">
    <property type="entry name" value="Glycoside hydrolase/deacetylase"/>
    <property type="match status" value="1"/>
</dbReference>